<protein>
    <recommendedName>
        <fullName evidence="4">RDD family protein</fullName>
    </recommendedName>
</protein>
<keyword evidence="3" id="KW-1185">Reference proteome</keyword>
<organism evidence="2 3">
    <name type="scientific">Actinomadura algeriensis</name>
    <dbReference type="NCBI Taxonomy" id="1679523"/>
    <lineage>
        <taxon>Bacteria</taxon>
        <taxon>Bacillati</taxon>
        <taxon>Actinomycetota</taxon>
        <taxon>Actinomycetes</taxon>
        <taxon>Streptosporangiales</taxon>
        <taxon>Thermomonosporaceae</taxon>
        <taxon>Actinomadura</taxon>
    </lineage>
</organism>
<feature type="transmembrane region" description="Helical" evidence="1">
    <location>
        <begin position="87"/>
        <end position="104"/>
    </location>
</feature>
<reference evidence="2 3" key="1">
    <citation type="submission" date="2020-10" db="EMBL/GenBank/DDBJ databases">
        <title>Sequencing the genomes of 1000 actinobacteria strains.</title>
        <authorList>
            <person name="Klenk H.-P."/>
        </authorList>
    </citation>
    <scope>NUCLEOTIDE SEQUENCE [LARGE SCALE GENOMIC DNA]</scope>
    <source>
        <strain evidence="2 3">DSM 46744</strain>
    </source>
</reference>
<dbReference type="InterPro" id="IPR002173">
    <property type="entry name" value="Carboh/pur_kinase_PfkB_CS"/>
</dbReference>
<dbReference type="EMBL" id="JADBDZ010000001">
    <property type="protein sequence ID" value="MBE1536194.1"/>
    <property type="molecule type" value="Genomic_DNA"/>
</dbReference>
<keyword evidence="1" id="KW-0812">Transmembrane</keyword>
<proteinExistence type="predicted"/>
<evidence type="ECO:0008006" key="4">
    <source>
        <dbReference type="Google" id="ProtNLM"/>
    </source>
</evidence>
<keyword evidence="1" id="KW-1133">Transmembrane helix</keyword>
<dbReference type="Proteomes" id="UP000627838">
    <property type="component" value="Unassembled WGS sequence"/>
</dbReference>
<feature type="transmembrane region" description="Helical" evidence="1">
    <location>
        <begin position="157"/>
        <end position="175"/>
    </location>
</feature>
<feature type="transmembrane region" description="Helical" evidence="1">
    <location>
        <begin position="55"/>
        <end position="75"/>
    </location>
</feature>
<dbReference type="PROSITE" id="PS00584">
    <property type="entry name" value="PFKB_KINASES_2"/>
    <property type="match status" value="1"/>
</dbReference>
<gene>
    <name evidence="2" type="ORF">H4W34_006027</name>
</gene>
<name>A0ABR9K038_9ACTN</name>
<dbReference type="RefSeq" id="WP_192762264.1">
    <property type="nucleotide sequence ID" value="NZ_JADBDZ010000001.1"/>
</dbReference>
<evidence type="ECO:0000313" key="2">
    <source>
        <dbReference type="EMBL" id="MBE1536194.1"/>
    </source>
</evidence>
<comment type="caution">
    <text evidence="2">The sequence shown here is derived from an EMBL/GenBank/DDBJ whole genome shotgun (WGS) entry which is preliminary data.</text>
</comment>
<keyword evidence="1" id="KW-0472">Membrane</keyword>
<evidence type="ECO:0000256" key="1">
    <source>
        <dbReference type="SAM" id="Phobius"/>
    </source>
</evidence>
<sequence>MAPPPFSMYSPRGAGDDGAAGVTAGLAPLYGAGPDDDPGFLASLRGGTVLGRLRAVMLVLLAAPVLILAIMPPIVEDGGGPAGDGGPWPYLLLAVFALPALLAGPRTPRPMPPGGTRGDAAGRALLLFRQAVLLRFALALGVVLVGLPLAMVGHGELIFVAGFAAGYPLLIRLALPTRGGVERIRRRLERHGAESHLWAVLLAPRPGPDGR</sequence>
<feature type="transmembrane region" description="Helical" evidence="1">
    <location>
        <begin position="132"/>
        <end position="151"/>
    </location>
</feature>
<accession>A0ABR9K038</accession>
<evidence type="ECO:0000313" key="3">
    <source>
        <dbReference type="Proteomes" id="UP000627838"/>
    </source>
</evidence>